<evidence type="ECO:0000313" key="3">
    <source>
        <dbReference type="Proteomes" id="UP001447188"/>
    </source>
</evidence>
<gene>
    <name evidence="2" type="ORF">Q9L58_010289</name>
</gene>
<keyword evidence="3" id="KW-1185">Reference proteome</keyword>
<sequence length="161" mass="18259">MEIALGGDMNYAEEDSESDRDDDHSLSEEDSLSEDEMDISGEEIEGSTYEEAKEEDEEVGNKNIENHYETEDDDMNQLLREDGAPAPAGFGDETCLLEDDSYNPDHDSDSPLRPRRSGRTSRPHSRFGYYEAHLSTSEPKTYAQAITAKDHQEWQNAMEDK</sequence>
<reference evidence="2 3" key="1">
    <citation type="submission" date="2024-02" db="EMBL/GenBank/DDBJ databases">
        <title>Discinaceae phylogenomics.</title>
        <authorList>
            <person name="Dirks A.C."/>
            <person name="James T.Y."/>
        </authorList>
    </citation>
    <scope>NUCLEOTIDE SEQUENCE [LARGE SCALE GENOMIC DNA]</scope>
    <source>
        <strain evidence="2 3">ACD0624</strain>
    </source>
</reference>
<feature type="compositionally biased region" description="Basic and acidic residues" evidence="1">
    <location>
        <begin position="103"/>
        <end position="112"/>
    </location>
</feature>
<feature type="compositionally biased region" description="Basic residues" evidence="1">
    <location>
        <begin position="113"/>
        <end position="125"/>
    </location>
</feature>
<proteinExistence type="predicted"/>
<feature type="compositionally biased region" description="Acidic residues" evidence="1">
    <location>
        <begin position="11"/>
        <end position="20"/>
    </location>
</feature>
<protein>
    <submittedName>
        <fullName evidence="2">Uncharacterized protein</fullName>
    </submittedName>
</protein>
<dbReference type="EMBL" id="JBBBZM010000359">
    <property type="protein sequence ID" value="KAL0630858.1"/>
    <property type="molecule type" value="Genomic_DNA"/>
</dbReference>
<dbReference type="Proteomes" id="UP001447188">
    <property type="component" value="Unassembled WGS sequence"/>
</dbReference>
<organism evidence="2 3">
    <name type="scientific">Discina gigas</name>
    <dbReference type="NCBI Taxonomy" id="1032678"/>
    <lineage>
        <taxon>Eukaryota</taxon>
        <taxon>Fungi</taxon>
        <taxon>Dikarya</taxon>
        <taxon>Ascomycota</taxon>
        <taxon>Pezizomycotina</taxon>
        <taxon>Pezizomycetes</taxon>
        <taxon>Pezizales</taxon>
        <taxon>Discinaceae</taxon>
        <taxon>Discina</taxon>
    </lineage>
</organism>
<evidence type="ECO:0000313" key="2">
    <source>
        <dbReference type="EMBL" id="KAL0630858.1"/>
    </source>
</evidence>
<feature type="compositionally biased region" description="Acidic residues" evidence="1">
    <location>
        <begin position="28"/>
        <end position="45"/>
    </location>
</feature>
<accession>A0ABR3G4R0</accession>
<name>A0ABR3G4R0_9PEZI</name>
<comment type="caution">
    <text evidence="2">The sequence shown here is derived from an EMBL/GenBank/DDBJ whole genome shotgun (WGS) entry which is preliminary data.</text>
</comment>
<evidence type="ECO:0000256" key="1">
    <source>
        <dbReference type="SAM" id="MobiDB-lite"/>
    </source>
</evidence>
<feature type="region of interest" description="Disordered" evidence="1">
    <location>
        <begin position="1"/>
        <end position="141"/>
    </location>
</feature>